<keyword evidence="2" id="KW-1185">Reference proteome</keyword>
<name>A0A3R5V9F5_9CLOT</name>
<accession>A0A3R5V9F5</accession>
<proteinExistence type="predicted"/>
<gene>
    <name evidence="1" type="ORF">C1I91_16905</name>
</gene>
<protein>
    <submittedName>
        <fullName evidence="1">Uncharacterized protein</fullName>
    </submittedName>
</protein>
<dbReference type="KEGG" id="cmah:C1I91_16905"/>
<reference evidence="1 2" key="1">
    <citation type="submission" date="2018-01" db="EMBL/GenBank/DDBJ databases">
        <title>Genome Sequencing and Assembly of Anaerobacter polyendosporus strain CT4.</title>
        <authorList>
            <person name="Tachaapaikoon C."/>
            <person name="Sutheeworapong S."/>
            <person name="Jenjaroenpun P."/>
            <person name="Wongsurawat T."/>
            <person name="Nookeaw I."/>
            <person name="Cheawchanlertfa P."/>
            <person name="Kosugi A."/>
            <person name="Cheevadhanarak S."/>
            <person name="Ratanakhanokchai K."/>
        </authorList>
    </citation>
    <scope>NUCLEOTIDE SEQUENCE [LARGE SCALE GENOMIC DNA]</scope>
    <source>
        <strain evidence="1 2">CT4</strain>
    </source>
</reference>
<evidence type="ECO:0000313" key="1">
    <source>
        <dbReference type="EMBL" id="QAA33181.1"/>
    </source>
</evidence>
<evidence type="ECO:0000313" key="2">
    <source>
        <dbReference type="Proteomes" id="UP000286268"/>
    </source>
</evidence>
<sequence length="161" mass="18996">MDEKLLIIELQDKIQELSRKLTLLNDMVNLLNTAKAPDPRNPYANWRLINGIDREKKRKLEFALFTLTQRLNSEYINQPNQSDFIEVPIKELLLVDKKPEIDEIYNILKLVLEKKDEDDFIINTLVVSLCREGRYRELCEYIILEQSKNGNNEIMKLSAFI</sequence>
<dbReference type="RefSeq" id="WP_128213907.1">
    <property type="nucleotide sequence ID" value="NZ_CP025746.1"/>
</dbReference>
<organism evidence="1 2">
    <name type="scientific">Clostridium manihotivorum</name>
    <dbReference type="NCBI Taxonomy" id="2320868"/>
    <lineage>
        <taxon>Bacteria</taxon>
        <taxon>Bacillati</taxon>
        <taxon>Bacillota</taxon>
        <taxon>Clostridia</taxon>
        <taxon>Eubacteriales</taxon>
        <taxon>Clostridiaceae</taxon>
        <taxon>Clostridium</taxon>
    </lineage>
</organism>
<dbReference type="AlphaFoldDB" id="A0A3R5V9F5"/>
<dbReference type="EMBL" id="CP025746">
    <property type="protein sequence ID" value="QAA33181.1"/>
    <property type="molecule type" value="Genomic_DNA"/>
</dbReference>
<dbReference type="Proteomes" id="UP000286268">
    <property type="component" value="Chromosome"/>
</dbReference>